<gene>
    <name evidence="2" type="ORF">SARC_02558</name>
</gene>
<dbReference type="Proteomes" id="UP000054560">
    <property type="component" value="Unassembled WGS sequence"/>
</dbReference>
<reference evidence="2 3" key="1">
    <citation type="submission" date="2011-02" db="EMBL/GenBank/DDBJ databases">
        <title>The Genome Sequence of Sphaeroforma arctica JP610.</title>
        <authorList>
            <consortium name="The Broad Institute Genome Sequencing Platform"/>
            <person name="Russ C."/>
            <person name="Cuomo C."/>
            <person name="Young S.K."/>
            <person name="Zeng Q."/>
            <person name="Gargeya S."/>
            <person name="Alvarado L."/>
            <person name="Berlin A."/>
            <person name="Chapman S.B."/>
            <person name="Chen Z."/>
            <person name="Freedman E."/>
            <person name="Gellesch M."/>
            <person name="Goldberg J."/>
            <person name="Griggs A."/>
            <person name="Gujja S."/>
            <person name="Heilman E."/>
            <person name="Heiman D."/>
            <person name="Howarth C."/>
            <person name="Mehta T."/>
            <person name="Neiman D."/>
            <person name="Pearson M."/>
            <person name="Roberts A."/>
            <person name="Saif S."/>
            <person name="Shea T."/>
            <person name="Shenoy N."/>
            <person name="Sisk P."/>
            <person name="Stolte C."/>
            <person name="Sykes S."/>
            <person name="White J."/>
            <person name="Yandava C."/>
            <person name="Burger G."/>
            <person name="Gray M.W."/>
            <person name="Holland P.W.H."/>
            <person name="King N."/>
            <person name="Lang F.B.F."/>
            <person name="Roger A.J."/>
            <person name="Ruiz-Trillo I."/>
            <person name="Haas B."/>
            <person name="Nusbaum C."/>
            <person name="Birren B."/>
        </authorList>
    </citation>
    <scope>NUCLEOTIDE SEQUENCE [LARGE SCALE GENOMIC DNA]</scope>
    <source>
        <strain evidence="2 3">JP610</strain>
    </source>
</reference>
<dbReference type="AlphaFoldDB" id="A0A0L0G896"/>
<proteinExistence type="predicted"/>
<evidence type="ECO:0000313" key="3">
    <source>
        <dbReference type="Proteomes" id="UP000054560"/>
    </source>
</evidence>
<organism evidence="2 3">
    <name type="scientific">Sphaeroforma arctica JP610</name>
    <dbReference type="NCBI Taxonomy" id="667725"/>
    <lineage>
        <taxon>Eukaryota</taxon>
        <taxon>Ichthyosporea</taxon>
        <taxon>Ichthyophonida</taxon>
        <taxon>Sphaeroforma</taxon>
    </lineage>
</organism>
<protein>
    <submittedName>
        <fullName evidence="2">Uncharacterized protein</fullName>
    </submittedName>
</protein>
<evidence type="ECO:0000313" key="2">
    <source>
        <dbReference type="EMBL" id="KNC85262.1"/>
    </source>
</evidence>
<dbReference type="EMBL" id="KQ241712">
    <property type="protein sequence ID" value="KNC85262.1"/>
    <property type="molecule type" value="Genomic_DNA"/>
</dbReference>
<accession>A0A0L0G896</accession>
<keyword evidence="3" id="KW-1185">Reference proteome</keyword>
<feature type="coiled-coil region" evidence="1">
    <location>
        <begin position="107"/>
        <end position="141"/>
    </location>
</feature>
<dbReference type="GeneID" id="25903062"/>
<dbReference type="RefSeq" id="XP_014159164.1">
    <property type="nucleotide sequence ID" value="XM_014303689.1"/>
</dbReference>
<evidence type="ECO:0000256" key="1">
    <source>
        <dbReference type="SAM" id="Coils"/>
    </source>
</evidence>
<keyword evidence="1" id="KW-0175">Coiled coil</keyword>
<name>A0A0L0G896_9EUKA</name>
<sequence>MPPSIEVFTIPQAFDSLESAIAFHDDLWPGCPTYQTLDEANTHFLNIHAMLNEFQLVAHDIPVSTAVVLAHLVVSHTNAHRIKPNRDHYHDDATRYKQKSIDLEYELNQLHDLHSSIERERDILKRRLDEALEKLARTEAHLHDEIKSDHDSSRLQDLVTTLRADLQAAFDQIQAIRRVHKKPQSIAEKYDISPTKPAVAITDCPKYKDIYKRTKLKDYTNFGNWLIGLRMELDHFDVIHRLHPHCDDVSVGGGPDMLADARCRRILVDSINETLINSIYKSHVSKAPHAYFKHICLTLHSATITGSHGHFWTAMKSLINFTATGSPDLTLQALDDIRRHLLDVGKVVPDKYLICALLYSRSGDYKLLRCDIFAQDIDALTIDELTIDALTIDDVYMKVTNFTGDYHLDVSPSPSGLNALTVGNPSTPSTAGHNATACLSN</sequence>